<dbReference type="EMBL" id="FMWJ01000002">
    <property type="protein sequence ID" value="SCZ55647.1"/>
    <property type="molecule type" value="Genomic_DNA"/>
</dbReference>
<reference evidence="2" key="1">
    <citation type="submission" date="2016-10" db="EMBL/GenBank/DDBJ databases">
        <authorList>
            <person name="Varghese N."/>
            <person name="Submissions S."/>
        </authorList>
    </citation>
    <scope>NUCLEOTIDE SEQUENCE [LARGE SCALE GENOMIC DNA]</scope>
    <source>
        <strain evidence="2">ATCC 29999</strain>
    </source>
</reference>
<evidence type="ECO:0000313" key="1">
    <source>
        <dbReference type="EMBL" id="SCZ55647.1"/>
    </source>
</evidence>
<protein>
    <submittedName>
        <fullName evidence="1">Uncharacterized protein</fullName>
    </submittedName>
</protein>
<dbReference type="AlphaFoldDB" id="A0A1G5Q1V4"/>
<gene>
    <name evidence="1" type="ORF">SAMN02982990_00786</name>
</gene>
<evidence type="ECO:0000313" key="2">
    <source>
        <dbReference type="Proteomes" id="UP000183223"/>
    </source>
</evidence>
<organism evidence="1 2">
    <name type="scientific">Photorhabdus luminescens</name>
    <name type="common">Xenorhabdus luminescens</name>
    <dbReference type="NCBI Taxonomy" id="29488"/>
    <lineage>
        <taxon>Bacteria</taxon>
        <taxon>Pseudomonadati</taxon>
        <taxon>Pseudomonadota</taxon>
        <taxon>Gammaproteobacteria</taxon>
        <taxon>Enterobacterales</taxon>
        <taxon>Morganellaceae</taxon>
        <taxon>Photorhabdus</taxon>
    </lineage>
</organism>
<name>A0A1G5Q1V4_PHOLU</name>
<proteinExistence type="predicted"/>
<sequence>MLRHSHSKNEIVKLTLPDGRNGIIIIDRSCNVLYDFPFDVKIIPVSNSQAIEKMRDRK</sequence>
<accession>A0A1G5Q1V4</accession>
<dbReference type="Proteomes" id="UP000183223">
    <property type="component" value="Unassembled WGS sequence"/>
</dbReference>
<keyword evidence="2" id="KW-1185">Reference proteome</keyword>